<dbReference type="InterPro" id="IPR002678">
    <property type="entry name" value="DUF34/NIF3"/>
</dbReference>
<evidence type="ECO:0000256" key="1">
    <source>
        <dbReference type="ARBA" id="ARBA00006964"/>
    </source>
</evidence>
<accession>A0A1T4ZXH3</accession>
<comment type="similarity">
    <text evidence="1">Belongs to the GTP cyclohydrolase I type 2/NIF3 family.</text>
</comment>
<dbReference type="EMBL" id="FUYN01000001">
    <property type="protein sequence ID" value="SKB27073.1"/>
    <property type="molecule type" value="Genomic_DNA"/>
</dbReference>
<evidence type="ECO:0000313" key="6">
    <source>
        <dbReference type="Proteomes" id="UP000243406"/>
    </source>
</evidence>
<protein>
    <recommendedName>
        <fullName evidence="2">GTP cyclohydrolase 1 type 2 homolog</fullName>
    </recommendedName>
</protein>
<feature type="binding site" evidence="4">
    <location>
        <position position="223"/>
    </location>
    <ligand>
        <name>a divalent metal cation</name>
        <dbReference type="ChEBI" id="CHEBI:60240"/>
        <label>1</label>
    </ligand>
</feature>
<dbReference type="GO" id="GO:0046872">
    <property type="term" value="F:metal ion binding"/>
    <property type="evidence" value="ECO:0007669"/>
    <property type="project" value="UniProtKB-KW"/>
</dbReference>
<feature type="binding site" evidence="4">
    <location>
        <position position="103"/>
    </location>
    <ligand>
        <name>a divalent metal cation</name>
        <dbReference type="ChEBI" id="CHEBI:60240"/>
        <label>1</label>
    </ligand>
</feature>
<dbReference type="OrthoDB" id="9792792at2"/>
<keyword evidence="6" id="KW-1185">Reference proteome</keyword>
<evidence type="ECO:0000256" key="3">
    <source>
        <dbReference type="ARBA" id="ARBA00022723"/>
    </source>
</evidence>
<name>A0A1T4ZXH3_9FIRM</name>
<reference evidence="6" key="1">
    <citation type="submission" date="2017-02" db="EMBL/GenBank/DDBJ databases">
        <authorList>
            <person name="Varghese N."/>
            <person name="Submissions S."/>
        </authorList>
    </citation>
    <scope>NUCLEOTIDE SEQUENCE [LARGE SCALE GENOMIC DNA]</scope>
    <source>
        <strain evidence="6">ATCC 35199</strain>
    </source>
</reference>
<dbReference type="FunFam" id="3.40.1390.30:FF:000001">
    <property type="entry name" value="GTP cyclohydrolase 1 type 2"/>
    <property type="match status" value="1"/>
</dbReference>
<sequence length="261" mass="29271">MQLEQLKINLDELLKPSLAYDWDNVGLSIGDKSAYVNKVLITLEINEAVVDEAISKDVQLIISHHPLIFRPIKSITNFDDKGNILLKLIKNSIGVYVAHTNFDIIEGGLNDYISNLLSLNNINKLAYENSDIDAIGRYGELKEEMSVEEFIMFVKTKLNLSDLRIVDGGNTKIRKVGIVTGSGIEYASNAFEAGCNAYLTGDIKYHDAQDWLGRGMNIFDVGHYGSEIHFKENMLRILRDKLGEEVDFVVSDALKDPFRAV</sequence>
<proteinExistence type="inferred from homology"/>
<dbReference type="NCBIfam" id="TIGR00486">
    <property type="entry name" value="YbgI_SA1388"/>
    <property type="match status" value="1"/>
</dbReference>
<dbReference type="Gene3D" id="3.40.1390.30">
    <property type="entry name" value="NIF3 (NGG1p interacting factor 3)-like"/>
    <property type="match status" value="2"/>
</dbReference>
<gene>
    <name evidence="5" type="ORF">SAMN02745120_0477</name>
</gene>
<evidence type="ECO:0000313" key="5">
    <source>
        <dbReference type="EMBL" id="SKB27073.1"/>
    </source>
</evidence>
<feature type="binding site" evidence="4">
    <location>
        <position position="227"/>
    </location>
    <ligand>
        <name>a divalent metal cation</name>
        <dbReference type="ChEBI" id="CHEBI:60240"/>
        <label>1</label>
    </ligand>
</feature>
<dbReference type="RefSeq" id="WP_079588461.1">
    <property type="nucleotide sequence ID" value="NZ_FUYN01000001.1"/>
</dbReference>
<dbReference type="SUPFAM" id="SSF102705">
    <property type="entry name" value="NIF3 (NGG1p interacting factor 3)-like"/>
    <property type="match status" value="1"/>
</dbReference>
<organism evidence="5 6">
    <name type="scientific">Acetoanaerobium noterae</name>
    <dbReference type="NCBI Taxonomy" id="745369"/>
    <lineage>
        <taxon>Bacteria</taxon>
        <taxon>Bacillati</taxon>
        <taxon>Bacillota</taxon>
        <taxon>Clostridia</taxon>
        <taxon>Peptostreptococcales</taxon>
        <taxon>Filifactoraceae</taxon>
        <taxon>Acetoanaerobium</taxon>
    </lineage>
</organism>
<dbReference type="Pfam" id="PF01784">
    <property type="entry name" value="DUF34_NIF3"/>
    <property type="match status" value="1"/>
</dbReference>
<evidence type="ECO:0000256" key="4">
    <source>
        <dbReference type="PIRSR" id="PIRSR602678-1"/>
    </source>
</evidence>
<dbReference type="InterPro" id="IPR036069">
    <property type="entry name" value="DUF34/NIF3_sf"/>
</dbReference>
<dbReference type="Proteomes" id="UP000243406">
    <property type="component" value="Unassembled WGS sequence"/>
</dbReference>
<feature type="binding site" evidence="4">
    <location>
        <position position="64"/>
    </location>
    <ligand>
        <name>a divalent metal cation</name>
        <dbReference type="ChEBI" id="CHEBI:60240"/>
        <label>2</label>
    </ligand>
</feature>
<keyword evidence="3 4" id="KW-0479">Metal-binding</keyword>
<dbReference type="AlphaFoldDB" id="A0A1T4ZXH3"/>
<dbReference type="PANTHER" id="PTHR13799">
    <property type="entry name" value="NGG1 INTERACTING FACTOR 3"/>
    <property type="match status" value="1"/>
</dbReference>
<feature type="binding site" evidence="4">
    <location>
        <position position="65"/>
    </location>
    <ligand>
        <name>a divalent metal cation</name>
        <dbReference type="ChEBI" id="CHEBI:60240"/>
        <label>1</label>
    </ligand>
</feature>
<evidence type="ECO:0000256" key="2">
    <source>
        <dbReference type="ARBA" id="ARBA00022112"/>
    </source>
</evidence>
<dbReference type="PANTHER" id="PTHR13799:SF14">
    <property type="entry name" value="GTP CYCLOHYDROLASE 1 TYPE 2 HOMOLOG"/>
    <property type="match status" value="1"/>
</dbReference>
<dbReference type="GO" id="GO:0005737">
    <property type="term" value="C:cytoplasm"/>
    <property type="evidence" value="ECO:0007669"/>
    <property type="project" value="TreeGrafter"/>
</dbReference>